<evidence type="ECO:0000313" key="4">
    <source>
        <dbReference type="EMBL" id="TXN32386.1"/>
    </source>
</evidence>
<dbReference type="InterPro" id="IPR006047">
    <property type="entry name" value="GH13_cat_dom"/>
</dbReference>
<dbReference type="RefSeq" id="WP_147781932.1">
    <property type="nucleotide sequence ID" value="NZ_VRMG01000003.1"/>
</dbReference>
<dbReference type="PANTHER" id="PTHR10357">
    <property type="entry name" value="ALPHA-AMYLASE FAMILY MEMBER"/>
    <property type="match status" value="1"/>
</dbReference>
<dbReference type="Gene3D" id="3.20.20.80">
    <property type="entry name" value="Glycosidases"/>
    <property type="match status" value="1"/>
</dbReference>
<keyword evidence="5" id="KW-1185">Reference proteome</keyword>
<dbReference type="PANTHER" id="PTHR10357:SF210">
    <property type="entry name" value="MALTODEXTRIN GLUCOSIDASE"/>
    <property type="match status" value="1"/>
</dbReference>
<dbReference type="InterPro" id="IPR017853">
    <property type="entry name" value="GH"/>
</dbReference>
<dbReference type="SUPFAM" id="SSF51445">
    <property type="entry name" value="(Trans)glycosidases"/>
    <property type="match status" value="1"/>
</dbReference>
<dbReference type="Proteomes" id="UP000321379">
    <property type="component" value="Unassembled WGS sequence"/>
</dbReference>
<dbReference type="SUPFAM" id="SSF81296">
    <property type="entry name" value="E set domains"/>
    <property type="match status" value="1"/>
</dbReference>
<feature type="domain" description="Glycosyl hydrolase family 13 catalytic" evidence="3">
    <location>
        <begin position="134"/>
        <end position="524"/>
    </location>
</feature>
<dbReference type="InterPro" id="IPR013783">
    <property type="entry name" value="Ig-like_fold"/>
</dbReference>
<dbReference type="InterPro" id="IPR014756">
    <property type="entry name" value="Ig_E-set"/>
</dbReference>
<keyword evidence="2" id="KW-0326">Glycosidase</keyword>
<evidence type="ECO:0000256" key="2">
    <source>
        <dbReference type="ARBA" id="ARBA00023295"/>
    </source>
</evidence>
<evidence type="ECO:0000256" key="1">
    <source>
        <dbReference type="ARBA" id="ARBA00022801"/>
    </source>
</evidence>
<sequence length="626" mass="68289">MSSHFAPTPHHDGSPLYVSTPAPALGDTVRVRVRVPEAFGPVLAVHTRSNPDREPRYAVATPVANVDGWEWWEAELQVENPVHGYRFLLSLADGSNVWLNATGLHRIETLDSEDFRIVAYPAAPDWAANAVMYQIFPDRFARSAAADARQPPEWAVPAGWSDEVVNVGPDTPRQFYGGDLAGIAEHLDHLVRLGVNLIYLTPVFPAQSNHRYDAQSFARVDPLLGGDEALAALVAAAHERGLRVIGDLTSNHSGDAHEWFRASHRTPGAPESEFYYWLDEAQERYVSWLGVPSLPKFNWNSDELRRRFIDGEGSVVAKWLKPPYSLDGWRIDVSNMTGRYLDEDLNEVVRRTARRTMLEANPDTILLGESTNDAASDFPGDAWHGAMTYANFTRPVWGWLSEPGRPAPGGIGMALGTIPSYSGEEVYAAHVRFTAAFPWRVRLHNMNALDTHDTPRFLTHARPGTVPVAFGLAVTLPGIPVVFAGDEFGLTGSDGEHSRTPIPWDSVDAAESTIDLYSRLIHLRTGHPALNSGGIRWLHAGTEVLVFVREAAEESVLVVAARGDFSVTLDPHAFAGNPVTLFGEVGAVLSPQGWTLSGSGPSFGAFALPGIALPHFADPGAVLALE</sequence>
<name>A0A5C8UWE0_9MICO</name>
<gene>
    <name evidence="4" type="ORF">FVP33_01870</name>
</gene>
<proteinExistence type="predicted"/>
<dbReference type="CDD" id="cd02857">
    <property type="entry name" value="E_set_CDase_PDE_N"/>
    <property type="match status" value="1"/>
</dbReference>
<evidence type="ECO:0000313" key="5">
    <source>
        <dbReference type="Proteomes" id="UP000321379"/>
    </source>
</evidence>
<dbReference type="Pfam" id="PF00128">
    <property type="entry name" value="Alpha-amylase"/>
    <property type="match status" value="1"/>
</dbReference>
<reference evidence="4 5" key="1">
    <citation type="submission" date="2019-08" db="EMBL/GenBank/DDBJ databases">
        <title>Bacterial whole genome sequence for Glaciihabitans sp. CHu50b-6-2.</title>
        <authorList>
            <person name="Jin L."/>
        </authorList>
    </citation>
    <scope>NUCLEOTIDE SEQUENCE [LARGE SCALE GENOMIC DNA]</scope>
    <source>
        <strain evidence="4 5">CHu50b-6-2</strain>
    </source>
</reference>
<dbReference type="SMART" id="SM00642">
    <property type="entry name" value="Aamy"/>
    <property type="match status" value="1"/>
</dbReference>
<dbReference type="GO" id="GO:0004553">
    <property type="term" value="F:hydrolase activity, hydrolyzing O-glycosyl compounds"/>
    <property type="evidence" value="ECO:0007669"/>
    <property type="project" value="InterPro"/>
</dbReference>
<dbReference type="InterPro" id="IPR004185">
    <property type="entry name" value="Glyco_hydro_13_lg-like_dom"/>
</dbReference>
<dbReference type="Gene3D" id="2.60.40.10">
    <property type="entry name" value="Immunoglobulins"/>
    <property type="match status" value="1"/>
</dbReference>
<dbReference type="GO" id="GO:0005975">
    <property type="term" value="P:carbohydrate metabolic process"/>
    <property type="evidence" value="ECO:0007669"/>
    <property type="project" value="InterPro"/>
</dbReference>
<accession>A0A5C8UWE0</accession>
<dbReference type="CDD" id="cd11338">
    <property type="entry name" value="AmyAc_CMD"/>
    <property type="match status" value="1"/>
</dbReference>
<organism evidence="4 5">
    <name type="scientific">Lacisediminihabitans profunda</name>
    <dbReference type="NCBI Taxonomy" id="2594790"/>
    <lineage>
        <taxon>Bacteria</taxon>
        <taxon>Bacillati</taxon>
        <taxon>Actinomycetota</taxon>
        <taxon>Actinomycetes</taxon>
        <taxon>Micrococcales</taxon>
        <taxon>Microbacteriaceae</taxon>
        <taxon>Lacisediminihabitans</taxon>
    </lineage>
</organism>
<evidence type="ECO:0000259" key="3">
    <source>
        <dbReference type="SMART" id="SM00642"/>
    </source>
</evidence>
<comment type="caution">
    <text evidence="4">The sequence shown here is derived from an EMBL/GenBank/DDBJ whole genome shotgun (WGS) entry which is preliminary data.</text>
</comment>
<keyword evidence="1 4" id="KW-0378">Hydrolase</keyword>
<protein>
    <submittedName>
        <fullName evidence="4">Glycoside hydrolase family 13 protein</fullName>
    </submittedName>
</protein>
<dbReference type="AlphaFoldDB" id="A0A5C8UWE0"/>
<dbReference type="EMBL" id="VRMG01000003">
    <property type="protein sequence ID" value="TXN32386.1"/>
    <property type="molecule type" value="Genomic_DNA"/>
</dbReference>